<dbReference type="EMBL" id="MU006337">
    <property type="protein sequence ID" value="KAF2846162.1"/>
    <property type="molecule type" value="Genomic_DNA"/>
</dbReference>
<protein>
    <submittedName>
        <fullName evidence="2">Uncharacterized protein</fullName>
    </submittedName>
</protein>
<accession>A0A6A7ASW5</accession>
<evidence type="ECO:0000313" key="3">
    <source>
        <dbReference type="Proteomes" id="UP000799423"/>
    </source>
</evidence>
<evidence type="ECO:0000256" key="1">
    <source>
        <dbReference type="SAM" id="MobiDB-lite"/>
    </source>
</evidence>
<dbReference type="AlphaFoldDB" id="A0A6A7ASW5"/>
<feature type="compositionally biased region" description="Basic residues" evidence="1">
    <location>
        <begin position="605"/>
        <end position="619"/>
    </location>
</feature>
<reference evidence="2" key="1">
    <citation type="submission" date="2020-01" db="EMBL/GenBank/DDBJ databases">
        <authorList>
            <consortium name="DOE Joint Genome Institute"/>
            <person name="Haridas S."/>
            <person name="Albert R."/>
            <person name="Binder M."/>
            <person name="Bloem J."/>
            <person name="Labutti K."/>
            <person name="Salamov A."/>
            <person name="Andreopoulos B."/>
            <person name="Baker S.E."/>
            <person name="Barry K."/>
            <person name="Bills G."/>
            <person name="Bluhm B.H."/>
            <person name="Cannon C."/>
            <person name="Castanera R."/>
            <person name="Culley D.E."/>
            <person name="Daum C."/>
            <person name="Ezra D."/>
            <person name="Gonzalez J.B."/>
            <person name="Henrissat B."/>
            <person name="Kuo A."/>
            <person name="Liang C."/>
            <person name="Lipzen A."/>
            <person name="Lutzoni F."/>
            <person name="Magnuson J."/>
            <person name="Mondo S."/>
            <person name="Nolan M."/>
            <person name="Ohm R."/>
            <person name="Pangilinan J."/>
            <person name="Park H.-J."/>
            <person name="Ramirez L."/>
            <person name="Alfaro M."/>
            <person name="Sun H."/>
            <person name="Tritt A."/>
            <person name="Yoshinaga Y."/>
            <person name="Zwiers L.-H."/>
            <person name="Turgeon B.G."/>
            <person name="Goodwin S.B."/>
            <person name="Spatafora J.W."/>
            <person name="Crous P.W."/>
            <person name="Grigoriev I.V."/>
        </authorList>
    </citation>
    <scope>NUCLEOTIDE SEQUENCE</scope>
    <source>
        <strain evidence="2">IPT5</strain>
    </source>
</reference>
<feature type="region of interest" description="Disordered" evidence="1">
    <location>
        <begin position="136"/>
        <end position="161"/>
    </location>
</feature>
<proteinExistence type="predicted"/>
<keyword evidence="3" id="KW-1185">Reference proteome</keyword>
<feature type="compositionally biased region" description="Polar residues" evidence="1">
    <location>
        <begin position="720"/>
        <end position="742"/>
    </location>
</feature>
<sequence length="808" mass="90458">MRPKTRTWSCELNKEEKDSWARQLCQKASFERARVVLDNDAKFHHTLTLSASSSNSGRWDLGSWDINADDAVDTSSEALHRCLEELLDIIIAIMDDTNQHQESSKAVPEDPNSVYQHQATQTMAFSIPDTREQGVQTTAGRKPDVCSQGMQTRKPDVRPQGMQTIPYQSEDAQNQTTLMTETVVSDTRTEIVLEEFQRQQSLSWSAARKELIPPSVKGITLTVDAGGMSSEDREEMQRQFPDVAITPLTSDAEYEASHWEEQAEAVQLAETAPADFAIVTRSEVPHTSKASMRHSEDSLWDPTSNTVSNIEDGIRRPSILDFADELGLGIANHERATISSMYTALKKKKIPAPYKDISGSENDIETVKYYDRLLNLYILTYKRKEDELAYLILLRFQNAMCPKEREMPPIAMALRAFKFLSPSSPLCEWLAIVYCFIWPTRCHGPYANFQTEFDTVDTGTQAKLLYAVAYYRDPYVYGNDAGVISSWCDVHNHADHTLEQIALCRHLKKETEINESNLSQIEAAEVIKTLEGGFKKIDPEGMSYIRSDNISIETLGQNNKRKALSVEDDAETPVKKKRGRPLGSGNKKKKADKVPGEGGIDTTVKKKRGRPVGSGKKKAPTLLNRSNEDETTPTDSRTENEDGHNSYVSQTNSTLTPSGDRLSRQSSQSVDQDSGYSNIGMHQAALAIAQNSTPRMKIRPPKAPISGRLEERVQTPPRVSDSNQRTSKTNKSGPSSTITPSAQKPIKQPVILDSAAGEQKLDQDNEAPSCKLHSCERKLTKEEVKQGRARCSSCIEQKRRLKKRQQRK</sequence>
<feature type="compositionally biased region" description="Low complexity" evidence="1">
    <location>
        <begin position="664"/>
        <end position="674"/>
    </location>
</feature>
<feature type="region of interest" description="Disordered" evidence="1">
    <location>
        <begin position="563"/>
        <end position="773"/>
    </location>
</feature>
<feature type="compositionally biased region" description="Polar residues" evidence="1">
    <location>
        <begin position="646"/>
        <end position="657"/>
    </location>
</feature>
<dbReference type="Proteomes" id="UP000799423">
    <property type="component" value="Unassembled WGS sequence"/>
</dbReference>
<evidence type="ECO:0000313" key="2">
    <source>
        <dbReference type="EMBL" id="KAF2846162.1"/>
    </source>
</evidence>
<name>A0A6A7ASW5_9PLEO</name>
<feature type="compositionally biased region" description="Basic residues" evidence="1">
    <location>
        <begin position="575"/>
        <end position="591"/>
    </location>
</feature>
<dbReference type="OrthoDB" id="3674086at2759"/>
<gene>
    <name evidence="2" type="ORF">T440DRAFT_472025</name>
</gene>
<organism evidence="2 3">
    <name type="scientific">Plenodomus tracheiphilus IPT5</name>
    <dbReference type="NCBI Taxonomy" id="1408161"/>
    <lineage>
        <taxon>Eukaryota</taxon>
        <taxon>Fungi</taxon>
        <taxon>Dikarya</taxon>
        <taxon>Ascomycota</taxon>
        <taxon>Pezizomycotina</taxon>
        <taxon>Dothideomycetes</taxon>
        <taxon>Pleosporomycetidae</taxon>
        <taxon>Pleosporales</taxon>
        <taxon>Pleosporineae</taxon>
        <taxon>Leptosphaeriaceae</taxon>
        <taxon>Plenodomus</taxon>
    </lineage>
</organism>